<gene>
    <name evidence="2" type="ORF">CK797_05290</name>
</gene>
<dbReference type="OrthoDB" id="2327095at2"/>
<feature type="transmembrane region" description="Helical" evidence="1">
    <location>
        <begin position="73"/>
        <end position="91"/>
    </location>
</feature>
<feature type="transmembrane region" description="Helical" evidence="1">
    <location>
        <begin position="6"/>
        <end position="25"/>
    </location>
</feature>
<dbReference type="EMBL" id="PNFV01000005">
    <property type="protein sequence ID" value="PMB82465.1"/>
    <property type="molecule type" value="Genomic_DNA"/>
</dbReference>
<reference evidence="2 3" key="1">
    <citation type="submission" date="2017-09" db="EMBL/GenBank/DDBJ databases">
        <title>Bacterial strain isolated from the female urinary microbiota.</title>
        <authorList>
            <person name="Thomas-White K."/>
            <person name="Kumar N."/>
            <person name="Forster S."/>
            <person name="Putonti C."/>
            <person name="Lawley T."/>
            <person name="Wolfe A.J."/>
        </authorList>
    </citation>
    <scope>NUCLEOTIDE SEQUENCE [LARGE SCALE GENOMIC DNA]</scope>
    <source>
        <strain evidence="2 3">UMB0683</strain>
    </source>
</reference>
<keyword evidence="1" id="KW-0472">Membrane</keyword>
<evidence type="ECO:0000313" key="2">
    <source>
        <dbReference type="EMBL" id="PMB82465.1"/>
    </source>
</evidence>
<proteinExistence type="predicted"/>
<evidence type="ECO:0000256" key="1">
    <source>
        <dbReference type="SAM" id="Phobius"/>
    </source>
</evidence>
<dbReference type="Proteomes" id="UP000239920">
    <property type="component" value="Unassembled WGS sequence"/>
</dbReference>
<protein>
    <submittedName>
        <fullName evidence="2">Uncharacterized protein</fullName>
    </submittedName>
</protein>
<comment type="caution">
    <text evidence="2">The sequence shown here is derived from an EMBL/GenBank/DDBJ whole genome shotgun (WGS) entry which is preliminary data.</text>
</comment>
<organism evidence="2 3">
    <name type="scientific">Limosilactobacillus pontis</name>
    <dbReference type="NCBI Taxonomy" id="35787"/>
    <lineage>
        <taxon>Bacteria</taxon>
        <taxon>Bacillati</taxon>
        <taxon>Bacillota</taxon>
        <taxon>Bacilli</taxon>
        <taxon>Lactobacillales</taxon>
        <taxon>Lactobacillaceae</taxon>
        <taxon>Limosilactobacillus</taxon>
    </lineage>
</organism>
<keyword evidence="1" id="KW-1133">Transmembrane helix</keyword>
<name>A0A2J6NMA9_9LACO</name>
<accession>A0A2J6NMA9</accession>
<dbReference type="RefSeq" id="WP_104688714.1">
    <property type="nucleotide sequence ID" value="NZ_JBKTHY010000002.1"/>
</dbReference>
<sequence>MEQFFLITLTAIFIIESFVEIRYFAQIRNIFVQSGRVTPTKRVQRIIKIESMWSWISWIFLFLLFVLPDFYTMLVICVITLIETWVVYELYNARNYIQKINNK</sequence>
<feature type="transmembrane region" description="Helical" evidence="1">
    <location>
        <begin position="46"/>
        <end position="67"/>
    </location>
</feature>
<evidence type="ECO:0000313" key="3">
    <source>
        <dbReference type="Proteomes" id="UP000239920"/>
    </source>
</evidence>
<keyword evidence="1" id="KW-0812">Transmembrane</keyword>
<dbReference type="AlphaFoldDB" id="A0A2J6NMA9"/>